<evidence type="ECO:0000313" key="9">
    <source>
        <dbReference type="Proteomes" id="UP000327013"/>
    </source>
</evidence>
<dbReference type="GO" id="GO:0003700">
    <property type="term" value="F:DNA-binding transcription factor activity"/>
    <property type="evidence" value="ECO:0007669"/>
    <property type="project" value="InterPro"/>
</dbReference>
<dbReference type="OrthoDB" id="1931489at2759"/>
<keyword evidence="5" id="KW-0539">Nucleus</keyword>
<dbReference type="Proteomes" id="UP000327013">
    <property type="component" value="Chromosome 5"/>
</dbReference>
<dbReference type="EMBL" id="CM017325">
    <property type="protein sequence ID" value="KAE8056278.1"/>
    <property type="molecule type" value="Genomic_DNA"/>
</dbReference>
<accession>A0A5N6R8Z9</accession>
<evidence type="ECO:0000256" key="5">
    <source>
        <dbReference type="ARBA" id="ARBA00023242"/>
    </source>
</evidence>
<dbReference type="InterPro" id="IPR044810">
    <property type="entry name" value="WRKY_plant"/>
</dbReference>
<dbReference type="PANTHER" id="PTHR31429:SF38">
    <property type="entry name" value="WRKY TRANSCRIPTION FACTOR 40-RELATED"/>
    <property type="match status" value="1"/>
</dbReference>
<dbReference type="Pfam" id="PF03106">
    <property type="entry name" value="WRKY"/>
    <property type="match status" value="1"/>
</dbReference>
<evidence type="ECO:0000256" key="2">
    <source>
        <dbReference type="ARBA" id="ARBA00023015"/>
    </source>
</evidence>
<feature type="coiled-coil region" evidence="6">
    <location>
        <begin position="28"/>
        <end position="62"/>
    </location>
</feature>
<keyword evidence="6" id="KW-0175">Coiled coil</keyword>
<sequence length="297" mass="33648">MRKLFFFFQHSDDLSLKFFSFLFIHHHLANMEAAHASCKEKVETLQDDLKCLRKENETLRFMLDVMNSKCSILQAHLQEAKAGQMDIDLTQTGFNNEANKRARTSEVPIHNKTQRFLVRTDPDQDNSLIVRDGYQWRKYGQKVTKDNPSPRAYFRCSMAPACPVKKKVQRCREDKSVLVATYDGKHNHDVHGSSLGDSSSSSDYTVARGSMTNIISPPRMPNNNNPFLPAMALDLTLSAPHQENRRHFQNSVEDSHNNSYNNIAEYAASLTKDPNFTAALAAAVANSITQQPKLSKI</sequence>
<proteinExistence type="predicted"/>
<keyword evidence="3" id="KW-0238">DNA-binding</keyword>
<keyword evidence="2" id="KW-0805">Transcription regulation</keyword>
<dbReference type="GO" id="GO:0043565">
    <property type="term" value="F:sequence-specific DNA binding"/>
    <property type="evidence" value="ECO:0007669"/>
    <property type="project" value="InterPro"/>
</dbReference>
<dbReference type="SUPFAM" id="SSF118290">
    <property type="entry name" value="WRKY DNA-binding domain"/>
    <property type="match status" value="1"/>
</dbReference>
<dbReference type="SMART" id="SM00774">
    <property type="entry name" value="WRKY"/>
    <property type="match status" value="1"/>
</dbReference>
<comment type="subcellular location">
    <subcellularLocation>
        <location evidence="1">Nucleus</location>
    </subcellularLocation>
</comment>
<dbReference type="InterPro" id="IPR036576">
    <property type="entry name" value="WRKY_dom_sf"/>
</dbReference>
<dbReference type="PROSITE" id="PS50811">
    <property type="entry name" value="WRKY"/>
    <property type="match status" value="1"/>
</dbReference>
<name>A0A5N6R8Z9_9ROSI</name>
<feature type="domain" description="WRKY" evidence="7">
    <location>
        <begin position="125"/>
        <end position="191"/>
    </location>
</feature>
<evidence type="ECO:0000256" key="6">
    <source>
        <dbReference type="SAM" id="Coils"/>
    </source>
</evidence>
<dbReference type="Gene3D" id="2.20.25.80">
    <property type="entry name" value="WRKY domain"/>
    <property type="match status" value="1"/>
</dbReference>
<keyword evidence="9" id="KW-1185">Reference proteome</keyword>
<gene>
    <name evidence="8" type="ORF">FH972_013064</name>
</gene>
<keyword evidence="4" id="KW-0804">Transcription</keyword>
<evidence type="ECO:0000313" key="8">
    <source>
        <dbReference type="EMBL" id="KAE8056278.1"/>
    </source>
</evidence>
<reference evidence="8 9" key="1">
    <citation type="submission" date="2019-06" db="EMBL/GenBank/DDBJ databases">
        <title>A chromosomal-level reference genome of Carpinus fangiana (Coryloideae, Betulaceae).</title>
        <authorList>
            <person name="Yang X."/>
            <person name="Wang Z."/>
            <person name="Zhang L."/>
            <person name="Hao G."/>
            <person name="Liu J."/>
            <person name="Yang Y."/>
        </authorList>
    </citation>
    <scope>NUCLEOTIDE SEQUENCE [LARGE SCALE GENOMIC DNA]</scope>
    <source>
        <strain evidence="8">Cfa_2016G</strain>
        <tissue evidence="8">Leaf</tissue>
    </source>
</reference>
<protein>
    <recommendedName>
        <fullName evidence="7">WRKY domain-containing protein</fullName>
    </recommendedName>
</protein>
<dbReference type="PANTHER" id="PTHR31429">
    <property type="entry name" value="WRKY TRANSCRIPTION FACTOR 36-RELATED"/>
    <property type="match status" value="1"/>
</dbReference>
<dbReference type="InterPro" id="IPR003657">
    <property type="entry name" value="WRKY_dom"/>
</dbReference>
<evidence type="ECO:0000256" key="3">
    <source>
        <dbReference type="ARBA" id="ARBA00023125"/>
    </source>
</evidence>
<organism evidence="8 9">
    <name type="scientific">Carpinus fangiana</name>
    <dbReference type="NCBI Taxonomy" id="176857"/>
    <lineage>
        <taxon>Eukaryota</taxon>
        <taxon>Viridiplantae</taxon>
        <taxon>Streptophyta</taxon>
        <taxon>Embryophyta</taxon>
        <taxon>Tracheophyta</taxon>
        <taxon>Spermatophyta</taxon>
        <taxon>Magnoliopsida</taxon>
        <taxon>eudicotyledons</taxon>
        <taxon>Gunneridae</taxon>
        <taxon>Pentapetalae</taxon>
        <taxon>rosids</taxon>
        <taxon>fabids</taxon>
        <taxon>Fagales</taxon>
        <taxon>Betulaceae</taxon>
        <taxon>Carpinus</taxon>
    </lineage>
</organism>
<dbReference type="AlphaFoldDB" id="A0A5N6R8Z9"/>
<evidence type="ECO:0000256" key="1">
    <source>
        <dbReference type="ARBA" id="ARBA00004123"/>
    </source>
</evidence>
<dbReference type="GO" id="GO:0005634">
    <property type="term" value="C:nucleus"/>
    <property type="evidence" value="ECO:0007669"/>
    <property type="project" value="UniProtKB-SubCell"/>
</dbReference>
<evidence type="ECO:0000256" key="4">
    <source>
        <dbReference type="ARBA" id="ARBA00023163"/>
    </source>
</evidence>
<evidence type="ECO:0000259" key="7">
    <source>
        <dbReference type="PROSITE" id="PS50811"/>
    </source>
</evidence>